<reference evidence="1 2" key="1">
    <citation type="journal article" date="2017" name="Mol. Ecol.">
        <title>Comparative and population genomic landscape of Phellinus noxius: A hypervariable fungus causing root rot in trees.</title>
        <authorList>
            <person name="Chung C.L."/>
            <person name="Lee T.J."/>
            <person name="Akiba M."/>
            <person name="Lee H.H."/>
            <person name="Kuo T.H."/>
            <person name="Liu D."/>
            <person name="Ke H.M."/>
            <person name="Yokoi T."/>
            <person name="Roa M.B."/>
            <person name="Lu M.J."/>
            <person name="Chang Y.Y."/>
            <person name="Ann P.J."/>
            <person name="Tsai J.N."/>
            <person name="Chen C.Y."/>
            <person name="Tzean S.S."/>
            <person name="Ota Y."/>
            <person name="Hattori T."/>
            <person name="Sahashi N."/>
            <person name="Liou R.F."/>
            <person name="Kikuchi T."/>
            <person name="Tsai I.J."/>
        </authorList>
    </citation>
    <scope>NUCLEOTIDE SEQUENCE [LARGE SCALE GENOMIC DNA]</scope>
    <source>
        <strain evidence="1 2">FFPRI411160</strain>
    </source>
</reference>
<dbReference type="Proteomes" id="UP000217199">
    <property type="component" value="Unassembled WGS sequence"/>
</dbReference>
<proteinExistence type="predicted"/>
<protein>
    <submittedName>
        <fullName evidence="1">Beta-lactamase transpeptidase</fullName>
    </submittedName>
</protein>
<accession>A0A286UL26</accession>
<name>A0A286UL26_9AGAM</name>
<dbReference type="OrthoDB" id="5946976at2759"/>
<sequence length="509" mass="59335">MGQEATPSKESFLKQFEQHAKLDLQNAMLECERKTYKWLEKLEYTGSNLTTGTSGGSVWLCAKYEKSAKKNSKIKSTTEVLLLCWYLPHEIDDRNPQNPYNLAKKEWESDIRKKIEEIKKGEKKGYNITYNPNRLSIARCVHIFSGIPSGIPKSQPRYNFRMAEFKYNPFQSETNETLKKNTELPKTQIGKLTLTSRIRDGELNVNSSCYGVIWKCTKSRATNTSFNKKEETDVAVLGIYRPDEKKYNDPHKKQIVEQWNKDAEKWIESIKKDNTMNLNDTGLHTLRYEVYALDKYLAEFHVKLKVDSEKKRPFYLILFRTKKYEDIEKTGIRKLGNVQIPALRANVHIKTTKGRLQTCVSQVRKTSQKIVSQARKAPGKVVSGVVYPFVHRRLGIARAYGTSELGAWRRSDENDRPSDSEYFLLHLLIKALLPNDWRLADKWAEEKASLHDILSHVSGQAGHDFSYIQDDTMKDIVHRLRYHQSPFELREKYVYYGCIHFRDLFRKIL</sequence>
<comment type="caution">
    <text evidence="1">The sequence shown here is derived from an EMBL/GenBank/DDBJ whole genome shotgun (WGS) entry which is preliminary data.</text>
</comment>
<gene>
    <name evidence="1" type="ORF">PNOK_0289900</name>
</gene>
<dbReference type="InParanoid" id="A0A286UL26"/>
<dbReference type="EMBL" id="NBII01000003">
    <property type="protein sequence ID" value="PAV20272.1"/>
    <property type="molecule type" value="Genomic_DNA"/>
</dbReference>
<dbReference type="AlphaFoldDB" id="A0A286UL26"/>
<evidence type="ECO:0000313" key="1">
    <source>
        <dbReference type="EMBL" id="PAV20272.1"/>
    </source>
</evidence>
<evidence type="ECO:0000313" key="2">
    <source>
        <dbReference type="Proteomes" id="UP000217199"/>
    </source>
</evidence>
<keyword evidence="2" id="KW-1185">Reference proteome</keyword>
<organism evidence="1 2">
    <name type="scientific">Pyrrhoderma noxium</name>
    <dbReference type="NCBI Taxonomy" id="2282107"/>
    <lineage>
        <taxon>Eukaryota</taxon>
        <taxon>Fungi</taxon>
        <taxon>Dikarya</taxon>
        <taxon>Basidiomycota</taxon>
        <taxon>Agaricomycotina</taxon>
        <taxon>Agaricomycetes</taxon>
        <taxon>Hymenochaetales</taxon>
        <taxon>Hymenochaetaceae</taxon>
        <taxon>Pyrrhoderma</taxon>
    </lineage>
</organism>
<dbReference type="STRING" id="2282107.A0A286UL26"/>